<dbReference type="AlphaFoldDB" id="A0A2W5HCK6"/>
<dbReference type="Gene3D" id="2.40.128.640">
    <property type="match status" value="1"/>
</dbReference>
<feature type="non-terminal residue" evidence="1">
    <location>
        <position position="1"/>
    </location>
</feature>
<evidence type="ECO:0000313" key="1">
    <source>
        <dbReference type="EMBL" id="PZP51419.1"/>
    </source>
</evidence>
<sequence length="252" mass="28317">IIRLFQQYFTVMMFSKKFILGFILCSAIFAFSLGCKDKTPTSENNPISSTKVDSSSKISGLFEATLPCADCEGIQTRLYLRNDFTYIKEENYKGVSDTMPHIFYDLGKWNLKNDSTIMLSGMTADTMNFKLLPDRSLQMLSEAGTALPDSISAKYRFLAKGNHYQTQKQFLVSGVLDKANKDVSLYICVWNATVEASFSSLAKEQLEKLWSQLKKPESTKAIIQGEALIDANNPNKFILQKINTVIEGDNCN</sequence>
<dbReference type="EMBL" id="QFOI01000031">
    <property type="protein sequence ID" value="PZP51419.1"/>
    <property type="molecule type" value="Genomic_DNA"/>
</dbReference>
<comment type="caution">
    <text evidence="1">The sequence shown here is derived from an EMBL/GenBank/DDBJ whole genome shotgun (WGS) entry which is preliminary data.</text>
</comment>
<dbReference type="Proteomes" id="UP000249645">
    <property type="component" value="Unassembled WGS sequence"/>
</dbReference>
<proteinExistence type="predicted"/>
<evidence type="ECO:0008006" key="3">
    <source>
        <dbReference type="Google" id="ProtNLM"/>
    </source>
</evidence>
<gene>
    <name evidence="1" type="ORF">DI598_03205</name>
</gene>
<dbReference type="Pfam" id="PF04170">
    <property type="entry name" value="NlpE"/>
    <property type="match status" value="1"/>
</dbReference>
<dbReference type="InterPro" id="IPR007298">
    <property type="entry name" value="Cu-R_lipoprotein_NlpE"/>
</dbReference>
<accession>A0A2W5HCK6</accession>
<name>A0A2W5HCK6_9SPHI</name>
<protein>
    <recommendedName>
        <fullName evidence="3">NlpE C-terminal OB domain-containing protein</fullName>
    </recommendedName>
</protein>
<evidence type="ECO:0000313" key="2">
    <source>
        <dbReference type="Proteomes" id="UP000249645"/>
    </source>
</evidence>
<organism evidence="1 2">
    <name type="scientific">Pseudopedobacter saltans</name>
    <dbReference type="NCBI Taxonomy" id="151895"/>
    <lineage>
        <taxon>Bacteria</taxon>
        <taxon>Pseudomonadati</taxon>
        <taxon>Bacteroidota</taxon>
        <taxon>Sphingobacteriia</taxon>
        <taxon>Sphingobacteriales</taxon>
        <taxon>Sphingobacteriaceae</taxon>
        <taxon>Pseudopedobacter</taxon>
    </lineage>
</organism>
<reference evidence="1 2" key="1">
    <citation type="submission" date="2017-11" db="EMBL/GenBank/DDBJ databases">
        <title>Infants hospitalized years apart are colonized by the same room-sourced microbial strains.</title>
        <authorList>
            <person name="Brooks B."/>
            <person name="Olm M.R."/>
            <person name="Firek B.A."/>
            <person name="Baker R."/>
            <person name="Thomas B.C."/>
            <person name="Morowitz M.J."/>
            <person name="Banfield J.F."/>
        </authorList>
    </citation>
    <scope>NUCLEOTIDE SEQUENCE [LARGE SCALE GENOMIC DNA]</scope>
    <source>
        <strain evidence="1">S2_009_000_R2_76</strain>
    </source>
</reference>